<reference evidence="1" key="1">
    <citation type="submission" date="2006-10" db="EMBL/GenBank/DDBJ databases">
        <authorList>
            <person name="Amadeo P."/>
            <person name="Zhao Q."/>
            <person name="Wortman J."/>
            <person name="Fraser-Liggett C."/>
            <person name="Carlton J."/>
        </authorList>
    </citation>
    <scope>NUCLEOTIDE SEQUENCE</scope>
    <source>
        <strain evidence="1">G3</strain>
    </source>
</reference>
<evidence type="ECO:0008006" key="3">
    <source>
        <dbReference type="Google" id="ProtNLM"/>
    </source>
</evidence>
<dbReference type="Proteomes" id="UP000001542">
    <property type="component" value="Unassembled WGS sequence"/>
</dbReference>
<dbReference type="SUPFAM" id="SSF52058">
    <property type="entry name" value="L domain-like"/>
    <property type="match status" value="1"/>
</dbReference>
<accession>A2DC08</accession>
<gene>
    <name evidence="1" type="ORF">TVAG_456840</name>
</gene>
<dbReference type="EMBL" id="DS113186">
    <property type="protein sequence ID" value="EAY22049.1"/>
    <property type="molecule type" value="Genomic_DNA"/>
</dbReference>
<dbReference type="PANTHER" id="PTHR45661:SF3">
    <property type="entry name" value="IG-LIKE DOMAIN-CONTAINING PROTEIN"/>
    <property type="match status" value="1"/>
</dbReference>
<dbReference type="Gene3D" id="3.80.10.10">
    <property type="entry name" value="Ribonuclease Inhibitor"/>
    <property type="match status" value="1"/>
</dbReference>
<protein>
    <recommendedName>
        <fullName evidence="3">Surface antigen BspA-like</fullName>
    </recommendedName>
</protein>
<dbReference type="RefSeq" id="XP_001583035.1">
    <property type="nucleotide sequence ID" value="XM_001582985.1"/>
</dbReference>
<dbReference type="InterPro" id="IPR053139">
    <property type="entry name" value="Surface_bspA-like"/>
</dbReference>
<name>A2DC08_TRIV3</name>
<evidence type="ECO:0000313" key="1">
    <source>
        <dbReference type="EMBL" id="EAY22049.1"/>
    </source>
</evidence>
<dbReference type="VEuPathDB" id="TrichDB:TVAGG3_0263870"/>
<sequence>MQVFRHVLVLKSSYSFTYSDANNQTLTGCEASSDAEIVIPKTVKYIYSQNQNNYAFKNCRTIKAVSFEDDSQIVSISNYSFYNTGLKTANLSQCKQLSILNGYLFYYCKYLETVILPPNISCIGKHCFRFNYKLKSLELPDSVKILETMAFYDSGLISINISHNSKLEKVDTYCFQKLSSLYIPKNLNSMPSTAIAECPLENTEINPENQYFKYDSKCLFYGRTNSTLLKVLPTYADNELIVPNYVTKIGDYCFQSLSISSIQFHNNIETIGFCAFNNCANLTNISIPENVTHIGQSAFEKITY</sequence>
<dbReference type="PANTHER" id="PTHR45661">
    <property type="entry name" value="SURFACE ANTIGEN"/>
    <property type="match status" value="1"/>
</dbReference>
<proteinExistence type="predicted"/>
<dbReference type="AlphaFoldDB" id="A2DC08"/>
<dbReference type="InterPro" id="IPR026906">
    <property type="entry name" value="LRR_5"/>
</dbReference>
<dbReference type="VEuPathDB" id="TrichDB:TVAG_076530"/>
<dbReference type="STRING" id="5722.A2DC08"/>
<organism evidence="1 2">
    <name type="scientific">Trichomonas vaginalis (strain ATCC PRA-98 / G3)</name>
    <dbReference type="NCBI Taxonomy" id="412133"/>
    <lineage>
        <taxon>Eukaryota</taxon>
        <taxon>Metamonada</taxon>
        <taxon>Parabasalia</taxon>
        <taxon>Trichomonadida</taxon>
        <taxon>Trichomonadidae</taxon>
        <taxon>Trichomonas</taxon>
    </lineage>
</organism>
<dbReference type="InParanoid" id="A2DC08"/>
<reference evidence="1" key="2">
    <citation type="journal article" date="2007" name="Science">
        <title>Draft genome sequence of the sexually transmitted pathogen Trichomonas vaginalis.</title>
        <authorList>
            <person name="Carlton J.M."/>
            <person name="Hirt R.P."/>
            <person name="Silva J.C."/>
            <person name="Delcher A.L."/>
            <person name="Schatz M."/>
            <person name="Zhao Q."/>
            <person name="Wortman J.R."/>
            <person name="Bidwell S.L."/>
            <person name="Alsmark U.C.M."/>
            <person name="Besteiro S."/>
            <person name="Sicheritz-Ponten T."/>
            <person name="Noel C.J."/>
            <person name="Dacks J.B."/>
            <person name="Foster P.G."/>
            <person name="Simillion C."/>
            <person name="Van de Peer Y."/>
            <person name="Miranda-Saavedra D."/>
            <person name="Barton G.J."/>
            <person name="Westrop G.D."/>
            <person name="Mueller S."/>
            <person name="Dessi D."/>
            <person name="Fiori P.L."/>
            <person name="Ren Q."/>
            <person name="Paulsen I."/>
            <person name="Zhang H."/>
            <person name="Bastida-Corcuera F.D."/>
            <person name="Simoes-Barbosa A."/>
            <person name="Brown M.T."/>
            <person name="Hayes R.D."/>
            <person name="Mukherjee M."/>
            <person name="Okumura C.Y."/>
            <person name="Schneider R."/>
            <person name="Smith A.J."/>
            <person name="Vanacova S."/>
            <person name="Villalvazo M."/>
            <person name="Haas B.J."/>
            <person name="Pertea M."/>
            <person name="Feldblyum T.V."/>
            <person name="Utterback T.R."/>
            <person name="Shu C.L."/>
            <person name="Osoegawa K."/>
            <person name="de Jong P.J."/>
            <person name="Hrdy I."/>
            <person name="Horvathova L."/>
            <person name="Zubacova Z."/>
            <person name="Dolezal P."/>
            <person name="Malik S.B."/>
            <person name="Logsdon J.M. Jr."/>
            <person name="Henze K."/>
            <person name="Gupta A."/>
            <person name="Wang C.C."/>
            <person name="Dunne R.L."/>
            <person name="Upcroft J.A."/>
            <person name="Upcroft P."/>
            <person name="White O."/>
            <person name="Salzberg S.L."/>
            <person name="Tang P."/>
            <person name="Chiu C.-H."/>
            <person name="Lee Y.-S."/>
            <person name="Embley T.M."/>
            <person name="Coombs G.H."/>
            <person name="Mottram J.C."/>
            <person name="Tachezy J."/>
            <person name="Fraser-Liggett C.M."/>
            <person name="Johnson P.J."/>
        </authorList>
    </citation>
    <scope>NUCLEOTIDE SEQUENCE [LARGE SCALE GENOMIC DNA]</scope>
    <source>
        <strain evidence="1">G3</strain>
    </source>
</reference>
<dbReference type="InterPro" id="IPR032675">
    <property type="entry name" value="LRR_dom_sf"/>
</dbReference>
<dbReference type="Pfam" id="PF13306">
    <property type="entry name" value="LRR_5"/>
    <property type="match status" value="2"/>
</dbReference>
<dbReference type="KEGG" id="tva:5467602"/>
<evidence type="ECO:0000313" key="2">
    <source>
        <dbReference type="Proteomes" id="UP000001542"/>
    </source>
</evidence>
<keyword evidence="2" id="KW-1185">Reference proteome</keyword>